<feature type="compositionally biased region" description="Basic residues" evidence="1">
    <location>
        <begin position="89"/>
        <end position="99"/>
    </location>
</feature>
<accession>A0A9X0A6Z1</accession>
<organism evidence="2 3">
    <name type="scientific">Desmophyllum pertusum</name>
    <dbReference type="NCBI Taxonomy" id="174260"/>
    <lineage>
        <taxon>Eukaryota</taxon>
        <taxon>Metazoa</taxon>
        <taxon>Cnidaria</taxon>
        <taxon>Anthozoa</taxon>
        <taxon>Hexacorallia</taxon>
        <taxon>Scleractinia</taxon>
        <taxon>Caryophylliina</taxon>
        <taxon>Caryophylliidae</taxon>
        <taxon>Desmophyllum</taxon>
    </lineage>
</organism>
<keyword evidence="3" id="KW-1185">Reference proteome</keyword>
<dbReference type="AlphaFoldDB" id="A0A9X0A6Z1"/>
<evidence type="ECO:0000256" key="1">
    <source>
        <dbReference type="SAM" id="MobiDB-lite"/>
    </source>
</evidence>
<gene>
    <name evidence="2" type="ORF">OS493_000182</name>
</gene>
<feature type="compositionally biased region" description="Acidic residues" evidence="1">
    <location>
        <begin position="148"/>
        <end position="158"/>
    </location>
</feature>
<name>A0A9X0A6Z1_9CNID</name>
<protein>
    <submittedName>
        <fullName evidence="2">Uncharacterized protein</fullName>
    </submittedName>
</protein>
<reference evidence="2" key="1">
    <citation type="submission" date="2023-01" db="EMBL/GenBank/DDBJ databases">
        <title>Genome assembly of the deep-sea coral Lophelia pertusa.</title>
        <authorList>
            <person name="Herrera S."/>
            <person name="Cordes E."/>
        </authorList>
    </citation>
    <scope>NUCLEOTIDE SEQUENCE</scope>
    <source>
        <strain evidence="2">USNM1676648</strain>
        <tissue evidence="2">Polyp</tissue>
    </source>
</reference>
<evidence type="ECO:0000313" key="3">
    <source>
        <dbReference type="Proteomes" id="UP001163046"/>
    </source>
</evidence>
<evidence type="ECO:0000313" key="2">
    <source>
        <dbReference type="EMBL" id="KAJ7394375.1"/>
    </source>
</evidence>
<comment type="caution">
    <text evidence="2">The sequence shown here is derived from an EMBL/GenBank/DDBJ whole genome shotgun (WGS) entry which is preliminary data.</text>
</comment>
<feature type="region of interest" description="Disordered" evidence="1">
    <location>
        <begin position="45"/>
        <end position="158"/>
    </location>
</feature>
<dbReference type="EMBL" id="MU825396">
    <property type="protein sequence ID" value="KAJ7394375.1"/>
    <property type="molecule type" value="Genomic_DNA"/>
</dbReference>
<proteinExistence type="predicted"/>
<sequence length="158" mass="17894">MSNTKERPQCYRSCPFRPCVLGEKSTPHFHCPKCQSFVATKAKNISKHIQSKHEETHPLPAIPAGYSTEPSKEEKNSVQTTTDEETSTHKKKKKKKKPKVQASNAMPMNKDDQGSVNNEAGSIDYVTEESQNRTLEENTPTANRSRDEDEDEDERNSE</sequence>
<dbReference type="Proteomes" id="UP001163046">
    <property type="component" value="Unassembled WGS sequence"/>
</dbReference>